<gene>
    <name evidence="1" type="ORF">BBC0122_018990</name>
</gene>
<proteinExistence type="predicted"/>
<evidence type="ECO:0000313" key="1">
    <source>
        <dbReference type="EMBL" id="AQT47994.1"/>
    </source>
</evidence>
<organism evidence="1 2">
    <name type="scientific">Bartonella choladocola</name>
    <dbReference type="NCBI Taxonomy" id="2750995"/>
    <lineage>
        <taxon>Bacteria</taxon>
        <taxon>Pseudomonadati</taxon>
        <taxon>Pseudomonadota</taxon>
        <taxon>Alphaproteobacteria</taxon>
        <taxon>Hyphomicrobiales</taxon>
        <taxon>Bartonellaceae</taxon>
        <taxon>Bartonella</taxon>
    </lineage>
</organism>
<sequence length="243" mass="27444">MNDPSYARMKIGGHLLDIKQIDGLIATFKDYILLENDDRLASMETTLKRLILQAIENDDHLIISQHRLDGGYFLVIENFIRQSQSLGCSTYHEAGDDYNAGFRTILPGGREEEADAYDGQPIITPDWLESQLNAHKTPKNTIANVKKLLHQCAVQSGETLPKLTAKPELIAALRKAINNPDLHQYVIHKEVRSLERYKVEAATPEAALHMYNNDEAIFEYAETMDIIGTTIFDVENNYEDATP</sequence>
<name>A0A1U9MJB0_9HYPH</name>
<dbReference type="Proteomes" id="UP000189632">
    <property type="component" value="Chromosome"/>
</dbReference>
<dbReference type="KEGG" id="bapi:BBC0122_018990"/>
<keyword evidence="2" id="KW-1185">Reference proteome</keyword>
<dbReference type="EMBL" id="CP015625">
    <property type="protein sequence ID" value="AQT47994.1"/>
    <property type="molecule type" value="Genomic_DNA"/>
</dbReference>
<dbReference type="AlphaFoldDB" id="A0A1U9MJB0"/>
<evidence type="ECO:0000313" key="2">
    <source>
        <dbReference type="Proteomes" id="UP000189632"/>
    </source>
</evidence>
<protein>
    <submittedName>
        <fullName evidence="1">Uncharacterized protein</fullName>
    </submittedName>
</protein>
<accession>A0A1U9MJB0</accession>
<dbReference type="RefSeq" id="WP_077993448.1">
    <property type="nucleotide sequence ID" value="NZ_CAXUOT020000003.1"/>
</dbReference>
<reference evidence="1 2" key="1">
    <citation type="submission" date="2016-11" db="EMBL/GenBank/DDBJ databases">
        <title>Comparative genomics of Bartonella apis.</title>
        <authorList>
            <person name="Engel P."/>
        </authorList>
    </citation>
    <scope>NUCLEOTIDE SEQUENCE [LARGE SCALE GENOMIC DNA]</scope>
    <source>
        <strain evidence="1 2">BBC0122</strain>
    </source>
</reference>